<feature type="transmembrane region" description="Helical" evidence="1">
    <location>
        <begin position="21"/>
        <end position="42"/>
    </location>
</feature>
<evidence type="ECO:0000313" key="3">
    <source>
        <dbReference type="Proteomes" id="UP000000391"/>
    </source>
</evidence>
<dbReference type="AlphaFoldDB" id="D7EBU2"/>
<dbReference type="HOGENOM" id="CLU_2748162_0_0_2"/>
<name>D7EBU2_METEZ</name>
<keyword evidence="1" id="KW-0472">Membrane</keyword>
<dbReference type="Proteomes" id="UP000000391">
    <property type="component" value="Chromosome"/>
</dbReference>
<keyword evidence="3" id="KW-1185">Reference proteome</keyword>
<keyword evidence="1" id="KW-1133">Transmembrane helix</keyword>
<evidence type="ECO:0000313" key="2">
    <source>
        <dbReference type="EMBL" id="ADI75064.1"/>
    </source>
</evidence>
<dbReference type="EMBL" id="CP002069">
    <property type="protein sequence ID" value="ADI75064.1"/>
    <property type="molecule type" value="Genomic_DNA"/>
</dbReference>
<organism evidence="2 3">
    <name type="scientific">Methanohalobium evestigatum (strain ATCC BAA-1072 / DSM 3721 / NBRC 107634 / OCM 161 / Z-7303)</name>
    <dbReference type="NCBI Taxonomy" id="644295"/>
    <lineage>
        <taxon>Archaea</taxon>
        <taxon>Methanobacteriati</taxon>
        <taxon>Methanobacteriota</taxon>
        <taxon>Stenosarchaea group</taxon>
        <taxon>Methanomicrobia</taxon>
        <taxon>Methanosarcinales</taxon>
        <taxon>Methanosarcinaceae</taxon>
        <taxon>Methanohalobium</taxon>
    </lineage>
</organism>
<gene>
    <name evidence="2" type="ordered locus">Metev_2242</name>
</gene>
<dbReference type="KEGG" id="mev:Metev_2242"/>
<keyword evidence="1" id="KW-0812">Transmembrane</keyword>
<proteinExistence type="predicted"/>
<protein>
    <submittedName>
        <fullName evidence="2">Uncharacterized protein</fullName>
    </submittedName>
</protein>
<evidence type="ECO:0000256" key="1">
    <source>
        <dbReference type="SAM" id="Phobius"/>
    </source>
</evidence>
<accession>D7EBU2</accession>
<reference evidence="2 3" key="1">
    <citation type="submission" date="2010-06" db="EMBL/GenBank/DDBJ databases">
        <title>Complete sequence chromosome of Methanohalobium evestigatum Z-7303.</title>
        <authorList>
            <consortium name="US DOE Joint Genome Institute"/>
            <person name="Lucas S."/>
            <person name="Copeland A."/>
            <person name="Lapidus A."/>
            <person name="Cheng J.-F."/>
            <person name="Bruce D."/>
            <person name="Goodwin L."/>
            <person name="Pitluck S."/>
            <person name="Saunders E."/>
            <person name="Detter J.C."/>
            <person name="Han C."/>
            <person name="Tapia R."/>
            <person name="Land M."/>
            <person name="Hauser L."/>
            <person name="Kyrpides N."/>
            <person name="Mikhailova N."/>
            <person name="Sieprawska-Lupa M."/>
            <person name="Whitman W.B."/>
            <person name="Anderson I."/>
            <person name="Woyke T."/>
        </authorList>
    </citation>
    <scope>NUCLEOTIDE SEQUENCE [LARGE SCALE GENOMIC DNA]</scope>
    <source>
        <strain evidence="3">ATCC BAA-1072 / DSM 3721 / NBRC 107634 / OCM 161 / Z-7303</strain>
    </source>
</reference>
<sequence length="70" mass="8257">MFLNNKFIDKYQVKVKNQNKLFVNVILPISFINITIVTFHFYSSINSYIIKKIYISLINKVKICGVIRKS</sequence>